<protein>
    <recommendedName>
        <fullName evidence="6">ABC transmembrane type-1 domain-containing protein</fullName>
    </recommendedName>
</protein>
<dbReference type="GO" id="GO:0090374">
    <property type="term" value="P:oligopeptide export from mitochondrion"/>
    <property type="evidence" value="ECO:0007669"/>
    <property type="project" value="TreeGrafter"/>
</dbReference>
<comment type="subcellular location">
    <subcellularLocation>
        <location evidence="1">Membrane</location>
        <topology evidence="1">Multi-pass membrane protein</topology>
    </subcellularLocation>
</comment>
<dbReference type="AlphaFoldDB" id="A0A444ZR51"/>
<evidence type="ECO:0000313" key="7">
    <source>
        <dbReference type="EMBL" id="RYR16657.1"/>
    </source>
</evidence>
<reference evidence="7 8" key="1">
    <citation type="submission" date="2019-01" db="EMBL/GenBank/DDBJ databases">
        <title>Sequencing of cultivated peanut Arachis hypogaea provides insights into genome evolution and oil improvement.</title>
        <authorList>
            <person name="Chen X."/>
        </authorList>
    </citation>
    <scope>NUCLEOTIDE SEQUENCE [LARGE SCALE GENOMIC DNA]</scope>
    <source>
        <strain evidence="8">cv. Fuhuasheng</strain>
        <tissue evidence="7">Leaves</tissue>
    </source>
</reference>
<dbReference type="InterPro" id="IPR036640">
    <property type="entry name" value="ABC1_TM_sf"/>
</dbReference>
<evidence type="ECO:0000313" key="8">
    <source>
        <dbReference type="Proteomes" id="UP000289738"/>
    </source>
</evidence>
<dbReference type="STRING" id="3818.A0A444ZR51"/>
<proteinExistence type="predicted"/>
<evidence type="ECO:0000256" key="4">
    <source>
        <dbReference type="ARBA" id="ARBA00023136"/>
    </source>
</evidence>
<evidence type="ECO:0000256" key="5">
    <source>
        <dbReference type="SAM" id="Coils"/>
    </source>
</evidence>
<keyword evidence="2" id="KW-0812">Transmembrane</keyword>
<dbReference type="PANTHER" id="PTHR43394">
    <property type="entry name" value="ATP-DEPENDENT PERMEASE MDL1, MITOCHONDRIAL"/>
    <property type="match status" value="1"/>
</dbReference>
<keyword evidence="3" id="KW-1133">Transmembrane helix</keyword>
<keyword evidence="4" id="KW-0472">Membrane</keyword>
<accession>A0A444ZR51</accession>
<dbReference type="PANTHER" id="PTHR43394:SF7">
    <property type="entry name" value="ABC TRANSPORTER B FAMILY MEMBER 28"/>
    <property type="match status" value="1"/>
</dbReference>
<dbReference type="PROSITE" id="PS50929">
    <property type="entry name" value="ABC_TM1F"/>
    <property type="match status" value="1"/>
</dbReference>
<gene>
    <name evidence="7" type="ORF">Ahy_B04g073690</name>
</gene>
<feature type="domain" description="ABC transmembrane type-1" evidence="6">
    <location>
        <begin position="233"/>
        <end position="336"/>
    </location>
</feature>
<dbReference type="SUPFAM" id="SSF90123">
    <property type="entry name" value="ABC transporter transmembrane region"/>
    <property type="match status" value="1"/>
</dbReference>
<evidence type="ECO:0000256" key="2">
    <source>
        <dbReference type="ARBA" id="ARBA00022692"/>
    </source>
</evidence>
<evidence type="ECO:0000256" key="1">
    <source>
        <dbReference type="ARBA" id="ARBA00004141"/>
    </source>
</evidence>
<dbReference type="InterPro" id="IPR039421">
    <property type="entry name" value="Type_1_exporter"/>
</dbReference>
<dbReference type="Gene3D" id="1.20.1560.10">
    <property type="entry name" value="ABC transporter type 1, transmembrane domain"/>
    <property type="match status" value="1"/>
</dbReference>
<dbReference type="GO" id="GO:0015421">
    <property type="term" value="F:ABC-type oligopeptide transporter activity"/>
    <property type="evidence" value="ECO:0007669"/>
    <property type="project" value="TreeGrafter"/>
</dbReference>
<keyword evidence="8" id="KW-1185">Reference proteome</keyword>
<dbReference type="EMBL" id="SDMP01000014">
    <property type="protein sequence ID" value="RYR16657.1"/>
    <property type="molecule type" value="Genomic_DNA"/>
</dbReference>
<dbReference type="GO" id="GO:0005524">
    <property type="term" value="F:ATP binding"/>
    <property type="evidence" value="ECO:0007669"/>
    <property type="project" value="InterPro"/>
</dbReference>
<comment type="caution">
    <text evidence="7">The sequence shown here is derived from an EMBL/GenBank/DDBJ whole genome shotgun (WGS) entry which is preliminary data.</text>
</comment>
<feature type="coiled-coil region" evidence="5">
    <location>
        <begin position="47"/>
        <end position="106"/>
    </location>
</feature>
<dbReference type="Pfam" id="PF00664">
    <property type="entry name" value="ABC_membrane"/>
    <property type="match status" value="1"/>
</dbReference>
<dbReference type="GO" id="GO:0005743">
    <property type="term" value="C:mitochondrial inner membrane"/>
    <property type="evidence" value="ECO:0007669"/>
    <property type="project" value="TreeGrafter"/>
</dbReference>
<keyword evidence="5" id="KW-0175">Coiled coil</keyword>
<name>A0A444ZR51_ARAHY</name>
<sequence length="436" mass="49533">MTLGDGSDRHDGMQWGWNGDGQQHAGHAVIAATVPLHRYKGRSVIARQKLQSKLEAKENMVQTCDSKARRRKIIKQDRTQACHQVMDEVEQEYKKFSEQITESREAMKLIVVMASHCYLVGSSGELFIEYLVRHCALTDNNRGDLDILNKRVEKEKERVLFFKDNTEDDFDINTKKVPLLLIVAYFDINTKKVPKVELHAHLNGSIRDSTLLYFSEAVYKSSTFPVFKAHGLAQASIADCVSETFSAIRTVRSFGGEKRQMFTFAKQVLSFQSSGIKLGTFKSFNESMTRVAIYISLISLYCLGGNKVNVGELSVGAMASFIGYTFTLTFAVRKLSCDLFKDWLIPLGGLRGAFAVVDRINSVLSRVQVDDSLAYGLERELRQQKAVNDEKYKLFFFNSSTEKNQMHYMSALKTSSNLFSLAWQIYTLRDFLFHKI</sequence>
<organism evidence="7 8">
    <name type="scientific">Arachis hypogaea</name>
    <name type="common">Peanut</name>
    <dbReference type="NCBI Taxonomy" id="3818"/>
    <lineage>
        <taxon>Eukaryota</taxon>
        <taxon>Viridiplantae</taxon>
        <taxon>Streptophyta</taxon>
        <taxon>Embryophyta</taxon>
        <taxon>Tracheophyta</taxon>
        <taxon>Spermatophyta</taxon>
        <taxon>Magnoliopsida</taxon>
        <taxon>eudicotyledons</taxon>
        <taxon>Gunneridae</taxon>
        <taxon>Pentapetalae</taxon>
        <taxon>rosids</taxon>
        <taxon>fabids</taxon>
        <taxon>Fabales</taxon>
        <taxon>Fabaceae</taxon>
        <taxon>Papilionoideae</taxon>
        <taxon>50 kb inversion clade</taxon>
        <taxon>dalbergioids sensu lato</taxon>
        <taxon>Dalbergieae</taxon>
        <taxon>Pterocarpus clade</taxon>
        <taxon>Arachis</taxon>
    </lineage>
</organism>
<evidence type="ECO:0000259" key="6">
    <source>
        <dbReference type="PROSITE" id="PS50929"/>
    </source>
</evidence>
<dbReference type="Proteomes" id="UP000289738">
    <property type="component" value="Chromosome B04"/>
</dbReference>
<evidence type="ECO:0000256" key="3">
    <source>
        <dbReference type="ARBA" id="ARBA00022989"/>
    </source>
</evidence>
<dbReference type="InterPro" id="IPR011527">
    <property type="entry name" value="ABC1_TM_dom"/>
</dbReference>